<sequence>MEVLKIYNPKTIEEVKEYMKNHSNLKLLAGGTDLVLDFKRNKVNCESIVSLRKISELKKIVEDEDEIYIGSMVTFSNLIESNIIKKYCNLLLNCSKAMGSPQIRNVATVGGNIANGGSAADIIPCIISLGGMLLIDSEEGIRRVSCEEYFKNYKEEKLNENEILTQIIIPKTQEISGYYKLGKRNSLAIARVSAAVNLEIKEDRICDINICLGAVGRYPFRVKELEEKSLEKDIKWLYSEEALEYLERTVEKSIGGRKTMPFKREAIKGVFKRALNNALEK</sequence>
<dbReference type="Gene3D" id="3.30.43.10">
    <property type="entry name" value="Uridine Diphospho-n-acetylenolpyruvylglucosamine Reductase, domain 2"/>
    <property type="match status" value="1"/>
</dbReference>
<dbReference type="SUPFAM" id="SSF56176">
    <property type="entry name" value="FAD-binding/transporter-associated domain-like"/>
    <property type="match status" value="1"/>
</dbReference>
<dbReference type="Gene3D" id="3.30.390.50">
    <property type="entry name" value="CO dehydrogenase flavoprotein, C-terminal domain"/>
    <property type="match status" value="1"/>
</dbReference>
<keyword evidence="5" id="KW-1185">Reference proteome</keyword>
<dbReference type="SMART" id="SM01092">
    <property type="entry name" value="CO_deh_flav_C"/>
    <property type="match status" value="1"/>
</dbReference>
<comment type="caution">
    <text evidence="4">The sequence shown here is derived from an EMBL/GenBank/DDBJ whole genome shotgun (WGS) entry which is preliminary data.</text>
</comment>
<dbReference type="PROSITE" id="PS51387">
    <property type="entry name" value="FAD_PCMH"/>
    <property type="match status" value="1"/>
</dbReference>
<dbReference type="Pfam" id="PF03450">
    <property type="entry name" value="CO_deh_flav_C"/>
    <property type="match status" value="1"/>
</dbReference>
<dbReference type="Gene3D" id="3.30.465.10">
    <property type="match status" value="1"/>
</dbReference>
<dbReference type="Pfam" id="PF00941">
    <property type="entry name" value="FAD_binding_5"/>
    <property type="match status" value="1"/>
</dbReference>
<evidence type="ECO:0000259" key="3">
    <source>
        <dbReference type="PROSITE" id="PS51387"/>
    </source>
</evidence>
<dbReference type="InterPro" id="IPR016169">
    <property type="entry name" value="FAD-bd_PCMH_sub2"/>
</dbReference>
<evidence type="ECO:0000313" key="5">
    <source>
        <dbReference type="Proteomes" id="UP001501047"/>
    </source>
</evidence>
<dbReference type="RefSeq" id="WP_343828078.1">
    <property type="nucleotide sequence ID" value="NZ_BAAACI010000011.1"/>
</dbReference>
<keyword evidence="2" id="KW-0560">Oxidoreductase</keyword>
<keyword evidence="1" id="KW-0285">Flavoprotein</keyword>
<organism evidence="4 5">
    <name type="scientific">Clostridium subterminale</name>
    <dbReference type="NCBI Taxonomy" id="1550"/>
    <lineage>
        <taxon>Bacteria</taxon>
        <taxon>Bacillati</taxon>
        <taxon>Bacillota</taxon>
        <taxon>Clostridia</taxon>
        <taxon>Eubacteriales</taxon>
        <taxon>Clostridiaceae</taxon>
        <taxon>Clostridium</taxon>
    </lineage>
</organism>
<dbReference type="InterPro" id="IPR016166">
    <property type="entry name" value="FAD-bd_PCMH"/>
</dbReference>
<evidence type="ECO:0000256" key="2">
    <source>
        <dbReference type="ARBA" id="ARBA00023002"/>
    </source>
</evidence>
<name>A0ABP3W7R3_CLOSU</name>
<reference evidence="5" key="1">
    <citation type="journal article" date="2019" name="Int. J. Syst. Evol. Microbiol.">
        <title>The Global Catalogue of Microorganisms (GCM) 10K type strain sequencing project: providing services to taxonomists for standard genome sequencing and annotation.</title>
        <authorList>
            <consortium name="The Broad Institute Genomics Platform"/>
            <consortium name="The Broad Institute Genome Sequencing Center for Infectious Disease"/>
            <person name="Wu L."/>
            <person name="Ma J."/>
        </authorList>
    </citation>
    <scope>NUCLEOTIDE SEQUENCE [LARGE SCALE GENOMIC DNA]</scope>
    <source>
        <strain evidence="5">JCM 1417</strain>
    </source>
</reference>
<dbReference type="InterPro" id="IPR002346">
    <property type="entry name" value="Mopterin_DH_FAD-bd"/>
</dbReference>
<dbReference type="SUPFAM" id="SSF55447">
    <property type="entry name" value="CO dehydrogenase flavoprotein C-terminal domain-like"/>
    <property type="match status" value="1"/>
</dbReference>
<gene>
    <name evidence="4" type="primary">xdhB_1</name>
    <name evidence="4" type="ORF">GCM10008908_37560</name>
</gene>
<dbReference type="EMBL" id="BAAACI010000011">
    <property type="protein sequence ID" value="GAA0779258.1"/>
    <property type="molecule type" value="Genomic_DNA"/>
</dbReference>
<accession>A0ABP3W7R3</accession>
<dbReference type="PANTHER" id="PTHR42659">
    <property type="entry name" value="XANTHINE DEHYDROGENASE SUBUNIT C-RELATED"/>
    <property type="match status" value="1"/>
</dbReference>
<evidence type="ECO:0000256" key="1">
    <source>
        <dbReference type="ARBA" id="ARBA00022630"/>
    </source>
</evidence>
<protein>
    <submittedName>
        <fullName evidence="4">Xanthine dehydrogenase FAD-binding subunit XdhB</fullName>
    </submittedName>
</protein>
<feature type="domain" description="FAD-binding PCMH-type" evidence="3">
    <location>
        <begin position="1"/>
        <end position="174"/>
    </location>
</feature>
<dbReference type="PANTHER" id="PTHR42659:SF9">
    <property type="entry name" value="XANTHINE DEHYDROGENASE FAD-BINDING SUBUNIT XDHB-RELATED"/>
    <property type="match status" value="1"/>
</dbReference>
<dbReference type="InterPro" id="IPR016167">
    <property type="entry name" value="FAD-bd_PCMH_sub1"/>
</dbReference>
<dbReference type="InterPro" id="IPR036683">
    <property type="entry name" value="CO_DH_flav_C_dom_sf"/>
</dbReference>
<proteinExistence type="predicted"/>
<evidence type="ECO:0000313" key="4">
    <source>
        <dbReference type="EMBL" id="GAA0779258.1"/>
    </source>
</evidence>
<dbReference type="Proteomes" id="UP001501047">
    <property type="component" value="Unassembled WGS sequence"/>
</dbReference>
<dbReference type="InterPro" id="IPR005107">
    <property type="entry name" value="CO_DH_flav_C"/>
</dbReference>
<dbReference type="InterPro" id="IPR051312">
    <property type="entry name" value="Diverse_Substr_Oxidored"/>
</dbReference>
<dbReference type="InterPro" id="IPR036318">
    <property type="entry name" value="FAD-bd_PCMH-like_sf"/>
</dbReference>